<comment type="similarity">
    <text evidence="4">Belongs to the early nodulin-like (ENODL) family.</text>
</comment>
<dbReference type="Proteomes" id="UP000236161">
    <property type="component" value="Unassembled WGS sequence"/>
</dbReference>
<dbReference type="EMBL" id="KZ451993">
    <property type="protein sequence ID" value="PKA53667.1"/>
    <property type="molecule type" value="Genomic_DNA"/>
</dbReference>
<name>A0A2I0ADN7_9ASPA</name>
<dbReference type="SUPFAM" id="SSF49503">
    <property type="entry name" value="Cupredoxins"/>
    <property type="match status" value="1"/>
</dbReference>
<keyword evidence="1 6" id="KW-0732">Signal</keyword>
<keyword evidence="9" id="KW-1185">Reference proteome</keyword>
<feature type="chain" id="PRO_5014176204" evidence="6">
    <location>
        <begin position="22"/>
        <end position="179"/>
    </location>
</feature>
<evidence type="ECO:0000256" key="1">
    <source>
        <dbReference type="ARBA" id="ARBA00022729"/>
    </source>
</evidence>
<dbReference type="GO" id="GO:0005886">
    <property type="term" value="C:plasma membrane"/>
    <property type="evidence" value="ECO:0007669"/>
    <property type="project" value="TreeGrafter"/>
</dbReference>
<gene>
    <name evidence="8" type="ORF">AXF42_Ash009163</name>
</gene>
<evidence type="ECO:0000256" key="5">
    <source>
        <dbReference type="ARBA" id="ARBA00037626"/>
    </source>
</evidence>
<dbReference type="Gene3D" id="2.60.40.420">
    <property type="entry name" value="Cupredoxins - blue copper proteins"/>
    <property type="match status" value="1"/>
</dbReference>
<dbReference type="PROSITE" id="PS51485">
    <property type="entry name" value="PHYTOCYANIN"/>
    <property type="match status" value="1"/>
</dbReference>
<keyword evidence="2" id="KW-1015">Disulfide bond</keyword>
<feature type="domain" description="Phytocyanin" evidence="7">
    <location>
        <begin position="30"/>
        <end position="129"/>
    </location>
</feature>
<dbReference type="InterPro" id="IPR003245">
    <property type="entry name" value="Phytocyanin_dom"/>
</dbReference>
<proteinExistence type="inferred from homology"/>
<feature type="signal peptide" evidence="6">
    <location>
        <begin position="1"/>
        <end position="21"/>
    </location>
</feature>
<evidence type="ECO:0000256" key="6">
    <source>
        <dbReference type="SAM" id="SignalP"/>
    </source>
</evidence>
<dbReference type="FunFam" id="2.60.40.420:FF:000018">
    <property type="entry name" value="Lamin-like protein"/>
    <property type="match status" value="1"/>
</dbReference>
<comment type="function">
    <text evidence="5">May act as a carbohydrate transporter.</text>
</comment>
<organism evidence="8 9">
    <name type="scientific">Apostasia shenzhenica</name>
    <dbReference type="NCBI Taxonomy" id="1088818"/>
    <lineage>
        <taxon>Eukaryota</taxon>
        <taxon>Viridiplantae</taxon>
        <taxon>Streptophyta</taxon>
        <taxon>Embryophyta</taxon>
        <taxon>Tracheophyta</taxon>
        <taxon>Spermatophyta</taxon>
        <taxon>Magnoliopsida</taxon>
        <taxon>Liliopsida</taxon>
        <taxon>Asparagales</taxon>
        <taxon>Orchidaceae</taxon>
        <taxon>Apostasioideae</taxon>
        <taxon>Apostasia</taxon>
    </lineage>
</organism>
<protein>
    <submittedName>
        <fullName evidence="8">Lamin-like protein</fullName>
    </submittedName>
</protein>
<dbReference type="GO" id="GO:0009055">
    <property type="term" value="F:electron transfer activity"/>
    <property type="evidence" value="ECO:0007669"/>
    <property type="project" value="InterPro"/>
</dbReference>
<reference evidence="8 9" key="1">
    <citation type="journal article" date="2017" name="Nature">
        <title>The Apostasia genome and the evolution of orchids.</title>
        <authorList>
            <person name="Zhang G.Q."/>
            <person name="Liu K.W."/>
            <person name="Li Z."/>
            <person name="Lohaus R."/>
            <person name="Hsiao Y.Y."/>
            <person name="Niu S.C."/>
            <person name="Wang J.Y."/>
            <person name="Lin Y.C."/>
            <person name="Xu Q."/>
            <person name="Chen L.J."/>
            <person name="Yoshida K."/>
            <person name="Fujiwara S."/>
            <person name="Wang Z.W."/>
            <person name="Zhang Y.Q."/>
            <person name="Mitsuda N."/>
            <person name="Wang M."/>
            <person name="Liu G.H."/>
            <person name="Pecoraro L."/>
            <person name="Huang H.X."/>
            <person name="Xiao X.J."/>
            <person name="Lin M."/>
            <person name="Wu X.Y."/>
            <person name="Wu W.L."/>
            <person name="Chen Y.Y."/>
            <person name="Chang S.B."/>
            <person name="Sakamoto S."/>
            <person name="Ohme-Takagi M."/>
            <person name="Yagi M."/>
            <person name="Zeng S.J."/>
            <person name="Shen C.Y."/>
            <person name="Yeh C.M."/>
            <person name="Luo Y.B."/>
            <person name="Tsai W.C."/>
            <person name="Van de Peer Y."/>
            <person name="Liu Z.J."/>
        </authorList>
    </citation>
    <scope>NUCLEOTIDE SEQUENCE [LARGE SCALE GENOMIC DNA]</scope>
    <source>
        <strain evidence="9">cv. Shenzhen</strain>
        <tissue evidence="8">Stem</tissue>
    </source>
</reference>
<evidence type="ECO:0000256" key="2">
    <source>
        <dbReference type="ARBA" id="ARBA00023157"/>
    </source>
</evidence>
<evidence type="ECO:0000256" key="4">
    <source>
        <dbReference type="ARBA" id="ARBA00035011"/>
    </source>
</evidence>
<dbReference type="PANTHER" id="PTHR33021">
    <property type="entry name" value="BLUE COPPER PROTEIN"/>
    <property type="match status" value="1"/>
</dbReference>
<dbReference type="OrthoDB" id="1851979at2759"/>
<dbReference type="InterPro" id="IPR039391">
    <property type="entry name" value="Phytocyanin-like"/>
</dbReference>
<dbReference type="Pfam" id="PF02298">
    <property type="entry name" value="Cu_bind_like"/>
    <property type="match status" value="1"/>
</dbReference>
<dbReference type="PANTHER" id="PTHR33021:SF547">
    <property type="entry name" value="OS03G0758500 PROTEIN"/>
    <property type="match status" value="1"/>
</dbReference>
<evidence type="ECO:0000313" key="8">
    <source>
        <dbReference type="EMBL" id="PKA53667.1"/>
    </source>
</evidence>
<evidence type="ECO:0000313" key="9">
    <source>
        <dbReference type="Proteomes" id="UP000236161"/>
    </source>
</evidence>
<dbReference type="CDD" id="cd11017">
    <property type="entry name" value="Phytocyanin_like_1"/>
    <property type="match status" value="1"/>
</dbReference>
<dbReference type="STRING" id="1088818.A0A2I0ADN7"/>
<evidence type="ECO:0000256" key="3">
    <source>
        <dbReference type="ARBA" id="ARBA00023180"/>
    </source>
</evidence>
<dbReference type="AlphaFoldDB" id="A0A2I0ADN7"/>
<evidence type="ECO:0000259" key="7">
    <source>
        <dbReference type="PROSITE" id="PS51485"/>
    </source>
</evidence>
<keyword evidence="3" id="KW-0325">Glycoprotein</keyword>
<dbReference type="InterPro" id="IPR008972">
    <property type="entry name" value="Cupredoxin"/>
</dbReference>
<sequence length="179" mass="19522">MRPPHFIFLLLSLALVPTVAPRRSLLAAAEVHEVGGHEHWANNVNYTDWAAGENFHRGDWLVFHFQKGMYDVVRVNSTDYDRCSADHPISNWSRGHSYAFQLNETGRYYFICSRGYCWGGMKLALLVVEERCSAAPAPSPLPSGSGRFTAPSTVTAAVAVAGAGVLAWPLAAGSLGFRG</sequence>
<accession>A0A2I0ADN7</accession>